<feature type="transmembrane region" description="Helical" evidence="1">
    <location>
        <begin position="7"/>
        <end position="34"/>
    </location>
</feature>
<evidence type="ECO:0000256" key="1">
    <source>
        <dbReference type="SAM" id="Phobius"/>
    </source>
</evidence>
<evidence type="ECO:0000313" key="2">
    <source>
        <dbReference type="EMBL" id="ANW02561.1"/>
    </source>
</evidence>
<feature type="transmembrane region" description="Helical" evidence="1">
    <location>
        <begin position="40"/>
        <end position="61"/>
    </location>
</feature>
<feature type="transmembrane region" description="Helical" evidence="1">
    <location>
        <begin position="224"/>
        <end position="245"/>
    </location>
</feature>
<dbReference type="OrthoDB" id="7335270at2"/>
<proteinExistence type="predicted"/>
<feature type="transmembrane region" description="Helical" evidence="1">
    <location>
        <begin position="252"/>
        <end position="270"/>
    </location>
</feature>
<keyword evidence="1" id="KW-0472">Membrane</keyword>
<feature type="transmembrane region" description="Helical" evidence="1">
    <location>
        <begin position="276"/>
        <end position="306"/>
    </location>
</feature>
<organism evidence="2 3">
    <name type="scientific">Bradyrhizobium icense</name>
    <dbReference type="NCBI Taxonomy" id="1274631"/>
    <lineage>
        <taxon>Bacteria</taxon>
        <taxon>Pseudomonadati</taxon>
        <taxon>Pseudomonadota</taxon>
        <taxon>Alphaproteobacteria</taxon>
        <taxon>Hyphomicrobiales</taxon>
        <taxon>Nitrobacteraceae</taxon>
        <taxon>Bradyrhizobium</taxon>
    </lineage>
</organism>
<sequence>MIAIIPIGLAAGCASALMFASIISGALISLLLFYLAPLPLMVAALGWGPLAATIGGILAAAGLGAIFGMPYGIAFAITVALPAWWLGHLALLGRPLPDAAPGDGTAPTAPQLEWYPVGRILLWIAGFAALTTIAAMLTLGTDAEAITGALRRGLLRILGTRNATSSGDVERWVTTFAVIAPSAATIIAMMTLTLNLWLAGKITATSGRLHRPWPDLKSAELPPMTLVALSVALAFCFVGGLVAMFAQIATTALMMAYGLTGFAVLHTLTLALKSRVFWLCCTYAVVVTFGWPVLAMIALGLADAVFGLRRRYLRGKPPPLPAA</sequence>
<name>A0A1B1UIH0_9BRAD</name>
<dbReference type="AlphaFoldDB" id="A0A1B1UIH0"/>
<reference evidence="2 3" key="1">
    <citation type="submission" date="2016-07" db="EMBL/GenBank/DDBJ databases">
        <title>Complete genome sequence of Bradyrhizobium icense LMTR 13T, a potential inoculant strain isolated from lima bean (Phaseolus lunatus) in Peru.</title>
        <authorList>
            <person name="Ormeno-Orrillo E."/>
            <person name="Duran D."/>
            <person name="Rogel M.A."/>
            <person name="Rey L."/>
            <person name="Imperial J."/>
            <person name="Ruiz-Argueso T."/>
            <person name="Martinez-Romero E."/>
        </authorList>
    </citation>
    <scope>NUCLEOTIDE SEQUENCE [LARGE SCALE GENOMIC DNA]</scope>
    <source>
        <strain evidence="2 3">LMTR 13</strain>
    </source>
</reference>
<dbReference type="EMBL" id="CP016428">
    <property type="protein sequence ID" value="ANW02561.1"/>
    <property type="molecule type" value="Genomic_DNA"/>
</dbReference>
<evidence type="ECO:0008006" key="4">
    <source>
        <dbReference type="Google" id="ProtNLM"/>
    </source>
</evidence>
<dbReference type="RefSeq" id="WP_065729763.1">
    <property type="nucleotide sequence ID" value="NZ_CP016428.1"/>
</dbReference>
<dbReference type="Proteomes" id="UP000092839">
    <property type="component" value="Chromosome"/>
</dbReference>
<keyword evidence="1" id="KW-0812">Transmembrane</keyword>
<dbReference type="KEGG" id="bic:LMTR13_22735"/>
<keyword evidence="1" id="KW-1133">Transmembrane helix</keyword>
<dbReference type="STRING" id="1274631.LMTR13_22735"/>
<evidence type="ECO:0000313" key="3">
    <source>
        <dbReference type="Proteomes" id="UP000092839"/>
    </source>
</evidence>
<gene>
    <name evidence="2" type="ORF">LMTR13_22735</name>
</gene>
<keyword evidence="3" id="KW-1185">Reference proteome</keyword>
<feature type="transmembrane region" description="Helical" evidence="1">
    <location>
        <begin position="120"/>
        <end position="141"/>
    </location>
</feature>
<feature type="transmembrane region" description="Helical" evidence="1">
    <location>
        <begin position="172"/>
        <end position="198"/>
    </location>
</feature>
<feature type="transmembrane region" description="Helical" evidence="1">
    <location>
        <begin position="68"/>
        <end position="87"/>
    </location>
</feature>
<accession>A0A1B1UIH0</accession>
<protein>
    <recommendedName>
        <fullName evidence="4">DUF2232 domain-containing protein</fullName>
    </recommendedName>
</protein>